<evidence type="ECO:0000313" key="3">
    <source>
        <dbReference type="Proteomes" id="UP000035682"/>
    </source>
</evidence>
<evidence type="ECO:0000313" key="2">
    <source>
        <dbReference type="EMBL" id="CEF59361.1"/>
    </source>
</evidence>
<dbReference type="WormBase" id="SRAE_X000111000">
    <property type="protein sequence ID" value="SRP01016"/>
    <property type="gene ID" value="WBGene00266675"/>
</dbReference>
<keyword evidence="3" id="KW-1185">Reference proteome</keyword>
<dbReference type="WBParaSite" id="SRAE_X000111000.1">
    <property type="protein sequence ID" value="SRAE_X000111000.1"/>
    <property type="gene ID" value="WBGene00266675"/>
</dbReference>
<feature type="region of interest" description="Disordered" evidence="1">
    <location>
        <begin position="1"/>
        <end position="20"/>
    </location>
</feature>
<dbReference type="RefSeq" id="XP_024498572.1">
    <property type="nucleotide sequence ID" value="XM_024643918.1"/>
</dbReference>
<dbReference type="CTD" id="36384169"/>
<reference evidence="3" key="1">
    <citation type="submission" date="2014-09" db="EMBL/GenBank/DDBJ databases">
        <authorList>
            <person name="Martin A.A."/>
        </authorList>
    </citation>
    <scope>NUCLEOTIDE SEQUENCE</scope>
    <source>
        <strain evidence="3">ED321</strain>
    </source>
</reference>
<feature type="compositionally biased region" description="Basic and acidic residues" evidence="1">
    <location>
        <begin position="1"/>
        <end position="11"/>
    </location>
</feature>
<accession>A0A090MMV3</accession>
<name>A0A090MMV3_STRRB</name>
<evidence type="ECO:0000256" key="1">
    <source>
        <dbReference type="SAM" id="MobiDB-lite"/>
    </source>
</evidence>
<dbReference type="Proteomes" id="UP000035682">
    <property type="component" value="Unplaced"/>
</dbReference>
<gene>
    <name evidence="2 4 5" type="ORF">SRAE_X000111000</name>
</gene>
<dbReference type="AlphaFoldDB" id="A0A090MMV3"/>
<evidence type="ECO:0000313" key="4">
    <source>
        <dbReference type="WBParaSite" id="SRAE_X000111000.1"/>
    </source>
</evidence>
<reference evidence="2" key="2">
    <citation type="submission" date="2014-09" db="EMBL/GenBank/DDBJ databases">
        <authorList>
            <person name="Aslett A.Martin."/>
        </authorList>
    </citation>
    <scope>NUCLEOTIDE SEQUENCE</scope>
    <source>
        <strain evidence="2">ED321 Heterogonic</strain>
    </source>
</reference>
<dbReference type="EMBL" id="LN609396">
    <property type="protein sequence ID" value="CEF59361.1"/>
    <property type="molecule type" value="Genomic_DNA"/>
</dbReference>
<reference evidence="4" key="3">
    <citation type="submission" date="2020-12" db="UniProtKB">
        <authorList>
            <consortium name="WormBaseParasite"/>
        </authorList>
    </citation>
    <scope>IDENTIFICATION</scope>
</reference>
<feature type="region of interest" description="Disordered" evidence="1">
    <location>
        <begin position="747"/>
        <end position="788"/>
    </location>
</feature>
<feature type="compositionally biased region" description="Basic and acidic residues" evidence="1">
    <location>
        <begin position="747"/>
        <end position="760"/>
    </location>
</feature>
<evidence type="ECO:0000313" key="5">
    <source>
        <dbReference type="WormBase" id="SRAE_X000111000"/>
    </source>
</evidence>
<proteinExistence type="predicted"/>
<feature type="compositionally biased region" description="Basic residues" evidence="1">
    <location>
        <begin position="761"/>
        <end position="771"/>
    </location>
</feature>
<organism evidence="2">
    <name type="scientific">Strongyloides ratti</name>
    <name type="common">Parasitic roundworm</name>
    <dbReference type="NCBI Taxonomy" id="34506"/>
    <lineage>
        <taxon>Eukaryota</taxon>
        <taxon>Metazoa</taxon>
        <taxon>Ecdysozoa</taxon>
        <taxon>Nematoda</taxon>
        <taxon>Chromadorea</taxon>
        <taxon>Rhabditida</taxon>
        <taxon>Tylenchina</taxon>
        <taxon>Panagrolaimomorpha</taxon>
        <taxon>Strongyloidoidea</taxon>
        <taxon>Strongyloididae</taxon>
        <taxon>Strongyloides</taxon>
    </lineage>
</organism>
<dbReference type="GeneID" id="36384169"/>
<sequence length="788" mass="89567">MSGITYRERGGNRRGNKKNLPLVGFRNNRIQPQLLQQPIYPSFIHDHSNNYLTCPRNHQPFISVGQLTHPTIINGRLNMSIPPPSLAYPFLPQNIPPNGTTVAFFAQPQYLSNQQPGMRYNGTYQSYVPTISIPQNSQNSSGSQGQIPIQNFQPHQNSQPYISGIQGMTLNQPYISNHPLYTNTQPPFTTIPPLPNFQHIQPVVTVHPIPSIIPSFPGIVSQNMIPSNNSLLHPIGSNLHTLPPESNDIVSLGGVQFSTIGQSNEKKDKIKRENREKIPLKILDPNTNEEIIDTPSEVKPKSDIALDDCVKNTNNIQSTNMIVVQSRVMTPNSTLLQNQQINNQSHIISNGIYPIHYPIENHQIMPNSHYIPNSQLQRNQSNIYINAATENFNTREHNNCNGILYNNNNNIRYHTGNEFHSNFNDIDRKNFPISSINNIDSNNNNSIVKNNINEHSSISSIQESTKKISITNNNKSIKSYNGGTNTYYTNHLINNLHTHSEEENDKNISTPDNHNHVYGIKNKKRKKIKKITRDSLSYPSSVPSIFRGEHTSYRSISSNTIRNLSPFKDKQTFRRGKQSNLNEESSNLKLQNLLTYNFESLTIRNILLPSGTKQIPIIAGGNNNKNYKKTLNESSQTSQNESLVNDNYCNTTSIDLIENSFHNKNLNNNEKNDKIFDDNLSISNQLNIKNTKRKNNNDEEKLLINNENNKTDILENCNDNVNKQSISSSNVQISGESLLPIINIDKTEEDKYIKDEDNHEKKKKTDKKNKKENKGNCDKYNNQNRKKK</sequence>
<protein>
    <submittedName>
        <fullName evidence="2 4">Uncharacterized protein</fullName>
    </submittedName>
</protein>